<feature type="domain" description="CBS" evidence="7">
    <location>
        <begin position="255"/>
        <end position="314"/>
    </location>
</feature>
<dbReference type="Gene3D" id="3.30.70.270">
    <property type="match status" value="1"/>
</dbReference>
<dbReference type="FunFam" id="3.30.70.270:FF:000001">
    <property type="entry name" value="Diguanylate cyclase domain protein"/>
    <property type="match status" value="1"/>
</dbReference>
<evidence type="ECO:0000256" key="1">
    <source>
        <dbReference type="ARBA" id="ARBA00001946"/>
    </source>
</evidence>
<evidence type="ECO:0000256" key="2">
    <source>
        <dbReference type="PROSITE-ProRule" id="PRU00703"/>
    </source>
</evidence>
<dbReference type="InterPro" id="IPR046342">
    <property type="entry name" value="CBS_dom_sf"/>
</dbReference>
<dbReference type="PANTHER" id="PTHR46663:SF3">
    <property type="entry name" value="SLL0267 PROTEIN"/>
    <property type="match status" value="1"/>
</dbReference>
<dbReference type="InterPro" id="IPR001610">
    <property type="entry name" value="PAC"/>
</dbReference>
<dbReference type="OrthoDB" id="9813903at2"/>
<dbReference type="InterPro" id="IPR035965">
    <property type="entry name" value="PAS-like_dom_sf"/>
</dbReference>
<dbReference type="NCBIfam" id="TIGR00254">
    <property type="entry name" value="GGDEF"/>
    <property type="match status" value="1"/>
</dbReference>
<keyword evidence="2" id="KW-0129">CBS domain</keyword>
<dbReference type="SMART" id="SM00086">
    <property type="entry name" value="PAC"/>
    <property type="match status" value="1"/>
</dbReference>
<dbReference type="InterPro" id="IPR029787">
    <property type="entry name" value="Nucleotide_cyclase"/>
</dbReference>
<dbReference type="PROSITE" id="PS50887">
    <property type="entry name" value="GGDEF"/>
    <property type="match status" value="1"/>
</dbReference>
<evidence type="ECO:0000259" key="4">
    <source>
        <dbReference type="PROSITE" id="PS50112"/>
    </source>
</evidence>
<sequence length="630" mass="70460">MLIFQLGMLDKSPGTPAAIESMRVATSADEDNWDDFCFTRRRHCRRVRCYCTAAQRRHQRRRGREHTASALPPATPLRQAAQQMQAARCSSILIMDQGRPVGIWTERDALTVDFTDPQEFERPVEQVMNHPVRTLAEDTPLRSVAALFQRERLRHFLVLDKQGQPIGVLSQTDVVLNQGIEHFLRLRTVASVVRQKTPRLPSDAPLIEAAEQMRSAATDAVLVSYDDGDHGILTERDLVGQIAAGQLNAPLEQLASRPLLTVAHDETLYRVRSLLIERGMRHVGVTADGKLLGLVSFAEILAGIEVTYVRELQSALRERDRALNVSKRSLHLAEKIIESSLEGVMITDPNGIIQSVNPAFTRLTGYTPDEVIGKTPKILSSGRHGPDFYQRMWAELNATGHWQGEIWNRRKNGEIYPELMTVTAIADEGAELTHYAAMFNDISQLKESEERIRSLAYYDPLTGLPNRRLLDDRLQMAIAHAHRHRLQMAVLFVDLDRFKQVNDRLGHRAGDRLLEHIAERLVACVREDDTVARMSGDEFVILLSELETAEEAVQAAERITATLRQPLHIDGEAISPTASVGIALYPEHGNTGDTLIKHADTAMYRAKNGGRDRHSAYSPSANARAPIATA</sequence>
<dbReference type="PROSITE" id="PS50112">
    <property type="entry name" value="PAS"/>
    <property type="match status" value="1"/>
</dbReference>
<keyword evidence="9" id="KW-1185">Reference proteome</keyword>
<feature type="domain" description="PAC" evidence="5">
    <location>
        <begin position="402"/>
        <end position="454"/>
    </location>
</feature>
<dbReference type="InterPro" id="IPR052163">
    <property type="entry name" value="DGC-Regulatory_Protein"/>
</dbReference>
<comment type="caution">
    <text evidence="8">The sequence shown here is derived from an EMBL/GenBank/DDBJ whole genome shotgun (WGS) entry which is preliminary data.</text>
</comment>
<dbReference type="PANTHER" id="PTHR46663">
    <property type="entry name" value="DIGUANYLATE CYCLASE DGCT-RELATED"/>
    <property type="match status" value="1"/>
</dbReference>
<dbReference type="InterPro" id="IPR000644">
    <property type="entry name" value="CBS_dom"/>
</dbReference>
<dbReference type="SMART" id="SM00116">
    <property type="entry name" value="CBS"/>
    <property type="match status" value="3"/>
</dbReference>
<dbReference type="CDD" id="cd00130">
    <property type="entry name" value="PAS"/>
    <property type="match status" value="1"/>
</dbReference>
<organism evidence="8 9">
    <name type="scientific">Alkalilimnicola ehrlichii</name>
    <dbReference type="NCBI Taxonomy" id="351052"/>
    <lineage>
        <taxon>Bacteria</taxon>
        <taxon>Pseudomonadati</taxon>
        <taxon>Pseudomonadota</taxon>
        <taxon>Gammaproteobacteria</taxon>
        <taxon>Chromatiales</taxon>
        <taxon>Ectothiorhodospiraceae</taxon>
        <taxon>Alkalilimnicola</taxon>
    </lineage>
</organism>
<dbReference type="PROSITE" id="PS50113">
    <property type="entry name" value="PAC"/>
    <property type="match status" value="1"/>
</dbReference>
<feature type="domain" description="GGDEF" evidence="6">
    <location>
        <begin position="486"/>
        <end position="619"/>
    </location>
</feature>
<dbReference type="Gene3D" id="3.30.450.20">
    <property type="entry name" value="PAS domain"/>
    <property type="match status" value="1"/>
</dbReference>
<dbReference type="SMART" id="SM00267">
    <property type="entry name" value="GGDEF"/>
    <property type="match status" value="1"/>
</dbReference>
<dbReference type="Pfam" id="PF13426">
    <property type="entry name" value="PAS_9"/>
    <property type="match status" value="1"/>
</dbReference>
<comment type="cofactor">
    <cofactor evidence="1">
        <name>Mg(2+)</name>
        <dbReference type="ChEBI" id="CHEBI:18420"/>
    </cofactor>
</comment>
<accession>A0A3E0WIC3</accession>
<reference evidence="9" key="1">
    <citation type="submission" date="2017-05" db="EMBL/GenBank/DDBJ databases">
        <authorList>
            <person name="Sharma S."/>
            <person name="Sidhu C."/>
            <person name="Pinnaka A.K."/>
        </authorList>
    </citation>
    <scope>NUCLEOTIDE SEQUENCE [LARGE SCALE GENOMIC DNA]</scope>
    <source>
        <strain evidence="9">AK93</strain>
    </source>
</reference>
<evidence type="ECO:0000259" key="6">
    <source>
        <dbReference type="PROSITE" id="PS50887"/>
    </source>
</evidence>
<feature type="region of interest" description="Disordered" evidence="3">
    <location>
        <begin position="608"/>
        <end position="630"/>
    </location>
</feature>
<feature type="domain" description="CBS" evidence="7">
    <location>
        <begin position="128"/>
        <end position="184"/>
    </location>
</feature>
<dbReference type="EMBL" id="NFZW01000038">
    <property type="protein sequence ID" value="RFA31877.1"/>
    <property type="molecule type" value="Genomic_DNA"/>
</dbReference>
<dbReference type="InterPro" id="IPR000700">
    <property type="entry name" value="PAS-assoc_C"/>
</dbReference>
<dbReference type="Proteomes" id="UP000256763">
    <property type="component" value="Unassembled WGS sequence"/>
</dbReference>
<evidence type="ECO:0000256" key="3">
    <source>
        <dbReference type="SAM" id="MobiDB-lite"/>
    </source>
</evidence>
<feature type="domain" description="PAS" evidence="4">
    <location>
        <begin position="329"/>
        <end position="375"/>
    </location>
</feature>
<dbReference type="GO" id="GO:0003824">
    <property type="term" value="F:catalytic activity"/>
    <property type="evidence" value="ECO:0007669"/>
    <property type="project" value="UniProtKB-ARBA"/>
</dbReference>
<dbReference type="SMART" id="SM00091">
    <property type="entry name" value="PAS"/>
    <property type="match status" value="1"/>
</dbReference>
<dbReference type="InterPro" id="IPR043128">
    <property type="entry name" value="Rev_trsase/Diguanyl_cyclase"/>
</dbReference>
<dbReference type="CDD" id="cd01949">
    <property type="entry name" value="GGDEF"/>
    <property type="match status" value="1"/>
</dbReference>
<dbReference type="RefSeq" id="WP_116303352.1">
    <property type="nucleotide sequence ID" value="NZ_NFZV01000020.1"/>
</dbReference>
<dbReference type="PROSITE" id="PS51371">
    <property type="entry name" value="CBS"/>
    <property type="match status" value="3"/>
</dbReference>
<dbReference type="NCBIfam" id="TIGR00229">
    <property type="entry name" value="sensory_box"/>
    <property type="match status" value="1"/>
</dbReference>
<dbReference type="AlphaFoldDB" id="A0A3E0WIC3"/>
<dbReference type="Pfam" id="PF00990">
    <property type="entry name" value="GGDEF"/>
    <property type="match status" value="1"/>
</dbReference>
<evidence type="ECO:0008006" key="10">
    <source>
        <dbReference type="Google" id="ProtNLM"/>
    </source>
</evidence>
<dbReference type="InterPro" id="IPR000014">
    <property type="entry name" value="PAS"/>
</dbReference>
<name>A0A3E0WIC3_9GAMM</name>
<dbReference type="InterPro" id="IPR000160">
    <property type="entry name" value="GGDEF_dom"/>
</dbReference>
<dbReference type="Pfam" id="PF00571">
    <property type="entry name" value="CBS"/>
    <property type="match status" value="4"/>
</dbReference>
<evidence type="ECO:0000313" key="9">
    <source>
        <dbReference type="Proteomes" id="UP000256763"/>
    </source>
</evidence>
<dbReference type="SUPFAM" id="SSF55785">
    <property type="entry name" value="PYP-like sensor domain (PAS domain)"/>
    <property type="match status" value="1"/>
</dbReference>
<evidence type="ECO:0000259" key="5">
    <source>
        <dbReference type="PROSITE" id="PS50113"/>
    </source>
</evidence>
<proteinExistence type="predicted"/>
<protein>
    <recommendedName>
        <fullName evidence="10">Diguanylate cyclase with PAS/PAC sensor</fullName>
    </recommendedName>
</protein>
<dbReference type="SUPFAM" id="SSF54631">
    <property type="entry name" value="CBS-domain pair"/>
    <property type="match status" value="2"/>
</dbReference>
<gene>
    <name evidence="8" type="ORF">CAL65_21125</name>
</gene>
<evidence type="ECO:0000259" key="7">
    <source>
        <dbReference type="PROSITE" id="PS51371"/>
    </source>
</evidence>
<feature type="domain" description="CBS" evidence="7">
    <location>
        <begin position="64"/>
        <end position="120"/>
    </location>
</feature>
<dbReference type="SUPFAM" id="SSF55073">
    <property type="entry name" value="Nucleotide cyclase"/>
    <property type="match status" value="1"/>
</dbReference>
<evidence type="ECO:0000313" key="8">
    <source>
        <dbReference type="EMBL" id="RFA31877.1"/>
    </source>
</evidence>
<dbReference type="Gene3D" id="3.10.580.10">
    <property type="entry name" value="CBS-domain"/>
    <property type="match status" value="2"/>
</dbReference>